<name>A0AAW2IRP7_9LAMI</name>
<dbReference type="EMBL" id="JACGWK010001633">
    <property type="protein sequence ID" value="KAL0284751.1"/>
    <property type="molecule type" value="Genomic_DNA"/>
</dbReference>
<proteinExistence type="predicted"/>
<comment type="caution">
    <text evidence="1">The sequence shown here is derived from an EMBL/GenBank/DDBJ whole genome shotgun (WGS) entry which is preliminary data.</text>
</comment>
<dbReference type="AlphaFoldDB" id="A0AAW2IRP7"/>
<protein>
    <submittedName>
        <fullName evidence="1">Uncharacterized protein</fullName>
    </submittedName>
</protein>
<reference evidence="1" key="1">
    <citation type="submission" date="2020-06" db="EMBL/GenBank/DDBJ databases">
        <authorList>
            <person name="Li T."/>
            <person name="Hu X."/>
            <person name="Zhang T."/>
            <person name="Song X."/>
            <person name="Zhang H."/>
            <person name="Dai N."/>
            <person name="Sheng W."/>
            <person name="Hou X."/>
            <person name="Wei L."/>
        </authorList>
    </citation>
    <scope>NUCLEOTIDE SEQUENCE</scope>
    <source>
        <strain evidence="1">G01</strain>
        <tissue evidence="1">Leaf</tissue>
    </source>
</reference>
<sequence>MAKRLCKSVLKLRLSLQWQRSEAPAGRVDGNYPQWNDEQHMDWTQRLIFYAAGPMYFASSHESVPDDGTRYSLLIPVLVHIVTAVAHTIIMSQDWQTAFTI</sequence>
<accession>A0AAW2IRP7</accession>
<evidence type="ECO:0000313" key="1">
    <source>
        <dbReference type="EMBL" id="KAL0284751.1"/>
    </source>
</evidence>
<organism evidence="1">
    <name type="scientific">Sesamum angustifolium</name>
    <dbReference type="NCBI Taxonomy" id="2727405"/>
    <lineage>
        <taxon>Eukaryota</taxon>
        <taxon>Viridiplantae</taxon>
        <taxon>Streptophyta</taxon>
        <taxon>Embryophyta</taxon>
        <taxon>Tracheophyta</taxon>
        <taxon>Spermatophyta</taxon>
        <taxon>Magnoliopsida</taxon>
        <taxon>eudicotyledons</taxon>
        <taxon>Gunneridae</taxon>
        <taxon>Pentapetalae</taxon>
        <taxon>asterids</taxon>
        <taxon>lamiids</taxon>
        <taxon>Lamiales</taxon>
        <taxon>Pedaliaceae</taxon>
        <taxon>Sesamum</taxon>
    </lineage>
</organism>
<reference evidence="1" key="2">
    <citation type="journal article" date="2024" name="Plant">
        <title>Genomic evolution and insights into agronomic trait innovations of Sesamum species.</title>
        <authorList>
            <person name="Miao H."/>
            <person name="Wang L."/>
            <person name="Qu L."/>
            <person name="Liu H."/>
            <person name="Sun Y."/>
            <person name="Le M."/>
            <person name="Wang Q."/>
            <person name="Wei S."/>
            <person name="Zheng Y."/>
            <person name="Lin W."/>
            <person name="Duan Y."/>
            <person name="Cao H."/>
            <person name="Xiong S."/>
            <person name="Wang X."/>
            <person name="Wei L."/>
            <person name="Li C."/>
            <person name="Ma Q."/>
            <person name="Ju M."/>
            <person name="Zhao R."/>
            <person name="Li G."/>
            <person name="Mu C."/>
            <person name="Tian Q."/>
            <person name="Mei H."/>
            <person name="Zhang T."/>
            <person name="Gao T."/>
            <person name="Zhang H."/>
        </authorList>
    </citation>
    <scope>NUCLEOTIDE SEQUENCE</scope>
    <source>
        <strain evidence="1">G01</strain>
    </source>
</reference>
<gene>
    <name evidence="1" type="ORF">Sangu_2811200</name>
</gene>